<dbReference type="Proteomes" id="UP000801492">
    <property type="component" value="Unassembled WGS sequence"/>
</dbReference>
<gene>
    <name evidence="1" type="ORF">ILUMI_17641</name>
</gene>
<proteinExistence type="predicted"/>
<evidence type="ECO:0000313" key="2">
    <source>
        <dbReference type="Proteomes" id="UP000801492"/>
    </source>
</evidence>
<accession>A0A8K0CJI0</accession>
<dbReference type="OrthoDB" id="6782267at2759"/>
<comment type="caution">
    <text evidence="1">The sequence shown here is derived from an EMBL/GenBank/DDBJ whole genome shotgun (WGS) entry which is preliminary data.</text>
</comment>
<dbReference type="AlphaFoldDB" id="A0A8K0CJI0"/>
<evidence type="ECO:0000313" key="1">
    <source>
        <dbReference type="EMBL" id="KAF2888533.1"/>
    </source>
</evidence>
<name>A0A8K0CJI0_IGNLU</name>
<reference evidence="1" key="1">
    <citation type="submission" date="2019-08" db="EMBL/GenBank/DDBJ databases">
        <title>The genome of the North American firefly Photinus pyralis.</title>
        <authorList>
            <consortium name="Photinus pyralis genome working group"/>
            <person name="Fallon T.R."/>
            <person name="Sander Lower S.E."/>
            <person name="Weng J.-K."/>
        </authorList>
    </citation>
    <scope>NUCLEOTIDE SEQUENCE</scope>
    <source>
        <strain evidence="1">TRF0915ILg1</strain>
        <tissue evidence="1">Whole body</tissue>
    </source>
</reference>
<sequence>MAEENWLTASVKGHQLLLSIRTPESTSLARMTSFNKHNVGVLSWDSAASPQNIKSGFYSTEISPFDPDIFKDIDFMSFFVSDSEIRPVASTSTADTTYAGVATVSTANQAAQATRVTP</sequence>
<protein>
    <submittedName>
        <fullName evidence="1">Uncharacterized protein</fullName>
    </submittedName>
</protein>
<organism evidence="1 2">
    <name type="scientific">Ignelater luminosus</name>
    <name type="common">Cucubano</name>
    <name type="synonym">Pyrophorus luminosus</name>
    <dbReference type="NCBI Taxonomy" id="2038154"/>
    <lineage>
        <taxon>Eukaryota</taxon>
        <taxon>Metazoa</taxon>
        <taxon>Ecdysozoa</taxon>
        <taxon>Arthropoda</taxon>
        <taxon>Hexapoda</taxon>
        <taxon>Insecta</taxon>
        <taxon>Pterygota</taxon>
        <taxon>Neoptera</taxon>
        <taxon>Endopterygota</taxon>
        <taxon>Coleoptera</taxon>
        <taxon>Polyphaga</taxon>
        <taxon>Elateriformia</taxon>
        <taxon>Elateroidea</taxon>
        <taxon>Elateridae</taxon>
        <taxon>Agrypninae</taxon>
        <taxon>Pyrophorini</taxon>
        <taxon>Ignelater</taxon>
    </lineage>
</organism>
<keyword evidence="2" id="KW-1185">Reference proteome</keyword>
<dbReference type="EMBL" id="VTPC01076306">
    <property type="protein sequence ID" value="KAF2888533.1"/>
    <property type="molecule type" value="Genomic_DNA"/>
</dbReference>